<organism evidence="3 4">
    <name type="scientific">Kordiimonas lipolytica</name>
    <dbReference type="NCBI Taxonomy" id="1662421"/>
    <lineage>
        <taxon>Bacteria</taxon>
        <taxon>Pseudomonadati</taxon>
        <taxon>Pseudomonadota</taxon>
        <taxon>Alphaproteobacteria</taxon>
        <taxon>Kordiimonadales</taxon>
        <taxon>Kordiimonadaceae</taxon>
        <taxon>Kordiimonas</taxon>
    </lineage>
</organism>
<dbReference type="RefSeq" id="WP_068151487.1">
    <property type="nucleotide sequence ID" value="NZ_JBHSCR010000010.1"/>
</dbReference>
<dbReference type="Proteomes" id="UP001595776">
    <property type="component" value="Unassembled WGS sequence"/>
</dbReference>
<dbReference type="EMBL" id="JBHSCR010000010">
    <property type="protein sequence ID" value="MFC4348493.1"/>
    <property type="molecule type" value="Genomic_DNA"/>
</dbReference>
<evidence type="ECO:0000313" key="4">
    <source>
        <dbReference type="Proteomes" id="UP001595776"/>
    </source>
</evidence>
<protein>
    <submittedName>
        <fullName evidence="3">Outer membrane lipoprotein-sorting protein</fullName>
    </submittedName>
</protein>
<evidence type="ECO:0000256" key="1">
    <source>
        <dbReference type="SAM" id="SignalP"/>
    </source>
</evidence>
<dbReference type="Pfam" id="PF17131">
    <property type="entry name" value="LolA_like"/>
    <property type="match status" value="1"/>
</dbReference>
<proteinExistence type="predicted"/>
<evidence type="ECO:0000259" key="2">
    <source>
        <dbReference type="Pfam" id="PF17131"/>
    </source>
</evidence>
<feature type="domain" description="Uncharacterized protein TP-0789" evidence="2">
    <location>
        <begin position="76"/>
        <end position="253"/>
    </location>
</feature>
<comment type="caution">
    <text evidence="3">The sequence shown here is derived from an EMBL/GenBank/DDBJ whole genome shotgun (WGS) entry which is preliminary data.</text>
</comment>
<feature type="chain" id="PRO_5046398943" evidence="1">
    <location>
        <begin position="22"/>
        <end position="261"/>
    </location>
</feature>
<dbReference type="CDD" id="cd16329">
    <property type="entry name" value="LolA_like"/>
    <property type="match status" value="1"/>
</dbReference>
<feature type="signal peptide" evidence="1">
    <location>
        <begin position="1"/>
        <end position="21"/>
    </location>
</feature>
<reference evidence="4" key="1">
    <citation type="journal article" date="2019" name="Int. J. Syst. Evol. Microbiol.">
        <title>The Global Catalogue of Microorganisms (GCM) 10K type strain sequencing project: providing services to taxonomists for standard genome sequencing and annotation.</title>
        <authorList>
            <consortium name="The Broad Institute Genomics Platform"/>
            <consortium name="The Broad Institute Genome Sequencing Center for Infectious Disease"/>
            <person name="Wu L."/>
            <person name="Ma J."/>
        </authorList>
    </citation>
    <scope>NUCLEOTIDE SEQUENCE [LARGE SCALE GENOMIC DNA]</scope>
    <source>
        <strain evidence="4">CGMCC 1.15304</strain>
    </source>
</reference>
<dbReference type="InterPro" id="IPR033399">
    <property type="entry name" value="TP_0789-like"/>
</dbReference>
<keyword evidence="1" id="KW-0732">Signal</keyword>
<keyword evidence="4" id="KW-1185">Reference proteome</keyword>
<keyword evidence="3" id="KW-0449">Lipoprotein</keyword>
<sequence>MMKKLVSTFALATALTSGAFAMPVDEVVAKANHAAYYQGADGKAKVSMTITDTQGRTRTREFTILRRDGEPDDAAQKFYVYFRGPADVAKTVFMVWKKPEADDDRWMYLPALDLVKRIAASDERTSFVGSHFFYEDVSGRSPEEDNHELVEETDNYYVLKNTPKDKGAVEFDHYIAYIHKATFLPVQIKYFDEQGENYRTYDALKVDMVNGIPTVTAARMSDSRIGGSTEMRYSDVSYDQGIDEDIFSERYLRNPPRRELR</sequence>
<accession>A0ABV8UDF3</accession>
<dbReference type="Gene3D" id="2.50.20.10">
    <property type="entry name" value="Lipoprotein localisation LolA/LolB/LppX"/>
    <property type="match status" value="1"/>
</dbReference>
<name>A0ABV8UDF3_9PROT</name>
<evidence type="ECO:0000313" key="3">
    <source>
        <dbReference type="EMBL" id="MFC4348493.1"/>
    </source>
</evidence>
<gene>
    <name evidence="3" type="ORF">ACFO5Q_11630</name>
</gene>